<evidence type="ECO:0000256" key="1">
    <source>
        <dbReference type="SAM" id="MobiDB-lite"/>
    </source>
</evidence>
<comment type="caution">
    <text evidence="2">The sequence shown here is derived from an EMBL/GenBank/DDBJ whole genome shotgun (WGS) entry which is preliminary data.</text>
</comment>
<organism evidence="2 3">
    <name type="scientific">Erysiphe pulchra</name>
    <dbReference type="NCBI Taxonomy" id="225359"/>
    <lineage>
        <taxon>Eukaryota</taxon>
        <taxon>Fungi</taxon>
        <taxon>Dikarya</taxon>
        <taxon>Ascomycota</taxon>
        <taxon>Pezizomycotina</taxon>
        <taxon>Leotiomycetes</taxon>
        <taxon>Erysiphales</taxon>
        <taxon>Erysiphaceae</taxon>
        <taxon>Erysiphe</taxon>
    </lineage>
</organism>
<dbReference type="Proteomes" id="UP000237438">
    <property type="component" value="Unassembled WGS sequence"/>
</dbReference>
<feature type="compositionally biased region" description="Polar residues" evidence="1">
    <location>
        <begin position="68"/>
        <end position="84"/>
    </location>
</feature>
<accession>A0A2S4PYV1</accession>
<dbReference type="STRING" id="225359.A0A2S4PYV1"/>
<feature type="region of interest" description="Disordered" evidence="1">
    <location>
        <begin position="53"/>
        <end position="139"/>
    </location>
</feature>
<evidence type="ECO:0000313" key="3">
    <source>
        <dbReference type="Proteomes" id="UP000237438"/>
    </source>
</evidence>
<sequence>MSLKITKPSKASLDIKASLSIEVQATSPPESNSIHPLASLYKKSELHKPKPLFKFFPTASEQDDSDIEPTQVSPQRSRVQSPLTPFTKRDFESRVIRSPAPTPDTAYHNKHFIWPNDEDRSCDSEEEDRNEENNSSDLRTLECEREIGVTDFRANNAKGKINTNNGNDMENIDNQSDFQKWFWANQGQINRGWKKRRKLVMKEQRQKDKSKKASK</sequence>
<proteinExistence type="predicted"/>
<evidence type="ECO:0000313" key="2">
    <source>
        <dbReference type="EMBL" id="POS87220.1"/>
    </source>
</evidence>
<protein>
    <recommendedName>
        <fullName evidence="4">Suppressor protein SRP40</fullName>
    </recommendedName>
</protein>
<feature type="region of interest" description="Disordered" evidence="1">
    <location>
        <begin position="193"/>
        <end position="215"/>
    </location>
</feature>
<dbReference type="AlphaFoldDB" id="A0A2S4PYV1"/>
<dbReference type="EMBL" id="PEDP01000169">
    <property type="protein sequence ID" value="POS87220.1"/>
    <property type="molecule type" value="Genomic_DNA"/>
</dbReference>
<dbReference type="OrthoDB" id="3595585at2759"/>
<reference evidence="2 3" key="1">
    <citation type="submission" date="2017-10" db="EMBL/GenBank/DDBJ databases">
        <title>Development of genomic resources for the powdery mildew, Erysiphe pulchra.</title>
        <authorList>
            <person name="Wadl P.A."/>
            <person name="Mack B.M."/>
            <person name="Moore G."/>
            <person name="Beltz S.B."/>
        </authorList>
    </citation>
    <scope>NUCLEOTIDE SEQUENCE [LARGE SCALE GENOMIC DNA]</scope>
    <source>
        <strain evidence="2">Cflorida</strain>
    </source>
</reference>
<evidence type="ECO:0008006" key="4">
    <source>
        <dbReference type="Google" id="ProtNLM"/>
    </source>
</evidence>
<name>A0A2S4PYV1_9PEZI</name>
<keyword evidence="3" id="KW-1185">Reference proteome</keyword>
<gene>
    <name evidence="2" type="ORF">EPUL_002401</name>
</gene>